<evidence type="ECO:0000313" key="2">
    <source>
        <dbReference type="Proteomes" id="UP000060487"/>
    </source>
</evidence>
<name>A0ABR5SI66_9BACT</name>
<accession>A0ABR5SI66</accession>
<organism evidence="1 2">
    <name type="scientific">Candidatus Magnetominusculus xianensis</name>
    <dbReference type="NCBI Taxonomy" id="1748249"/>
    <lineage>
        <taxon>Bacteria</taxon>
        <taxon>Pseudomonadati</taxon>
        <taxon>Nitrospirota</taxon>
        <taxon>Nitrospiria</taxon>
        <taxon>Nitrospirales</taxon>
        <taxon>Nitrospiraceae</taxon>
        <taxon>Candidatus Magnetominusculus</taxon>
    </lineage>
</organism>
<keyword evidence="2" id="KW-1185">Reference proteome</keyword>
<sequence length="142" mass="17176">MKIAIKDISFRKDLYPRFEPDFVFLDPPYWKQAEGMYSDENECLGNMSLDDFYATMERFIKELIERKVKRIAVVIQPTQYKDMVYEDHIFHFARAFDGKYAIEIRYILPYSTQQYNPQMVEKAKEEKICLVTHRDLVVWRLI</sequence>
<proteinExistence type="predicted"/>
<dbReference type="RefSeq" id="WP_085051119.1">
    <property type="nucleotide sequence ID" value="NZ_LNQR01000023.1"/>
</dbReference>
<evidence type="ECO:0000313" key="1">
    <source>
        <dbReference type="EMBL" id="KWT92037.1"/>
    </source>
</evidence>
<protein>
    <submittedName>
        <fullName evidence="1">Uncharacterized protein</fullName>
    </submittedName>
</protein>
<dbReference type="EMBL" id="LNQR01000023">
    <property type="protein sequence ID" value="KWT92037.1"/>
    <property type="molecule type" value="Genomic_DNA"/>
</dbReference>
<reference evidence="1 2" key="1">
    <citation type="submission" date="2015-11" db="EMBL/GenBank/DDBJ databases">
        <authorList>
            <person name="Lin W."/>
        </authorList>
    </citation>
    <scope>NUCLEOTIDE SEQUENCE [LARGE SCALE GENOMIC DNA]</scope>
    <source>
        <strain evidence="1 2">HCH-1</strain>
    </source>
</reference>
<comment type="caution">
    <text evidence="1">The sequence shown here is derived from an EMBL/GenBank/DDBJ whole genome shotgun (WGS) entry which is preliminary data.</text>
</comment>
<dbReference type="Proteomes" id="UP000060487">
    <property type="component" value="Unassembled WGS sequence"/>
</dbReference>
<gene>
    <name evidence="1" type="ORF">ASN18_0590</name>
</gene>